<evidence type="ECO:0000256" key="1">
    <source>
        <dbReference type="ARBA" id="ARBA00004474"/>
    </source>
</evidence>
<evidence type="ECO:0000256" key="8">
    <source>
        <dbReference type="SAM" id="MobiDB-lite"/>
    </source>
</evidence>
<accession>A0A9D4ZQ34</accession>
<name>A0A9D4ZQ34_ADICA</name>
<comment type="caution">
    <text evidence="11">The sequence shown here is derived from an EMBL/GenBank/DDBJ whole genome shotgun (WGS) entry which is preliminary data.</text>
</comment>
<dbReference type="Pfam" id="PF00782">
    <property type="entry name" value="DSPc"/>
    <property type="match status" value="1"/>
</dbReference>
<evidence type="ECO:0000256" key="6">
    <source>
        <dbReference type="ARBA" id="ARBA00023277"/>
    </source>
</evidence>
<feature type="compositionally biased region" description="Acidic residues" evidence="8">
    <location>
        <begin position="70"/>
        <end position="87"/>
    </location>
</feature>
<feature type="domain" description="Tyrosine specific protein phosphatases" evidence="10">
    <location>
        <begin position="188"/>
        <end position="247"/>
    </location>
</feature>
<evidence type="ECO:0000259" key="10">
    <source>
        <dbReference type="PROSITE" id="PS50056"/>
    </source>
</evidence>
<keyword evidence="4" id="KW-0904">Protein phosphatase</keyword>
<dbReference type="GO" id="GO:0004721">
    <property type="term" value="F:phosphoprotein phosphatase activity"/>
    <property type="evidence" value="ECO:0007669"/>
    <property type="project" value="UniProtKB-KW"/>
</dbReference>
<dbReference type="Pfam" id="PF16561">
    <property type="entry name" value="AMPK1_CBM"/>
    <property type="match status" value="2"/>
</dbReference>
<dbReference type="GO" id="GO:0009507">
    <property type="term" value="C:chloroplast"/>
    <property type="evidence" value="ECO:0007669"/>
    <property type="project" value="TreeGrafter"/>
</dbReference>
<comment type="subcellular location">
    <subcellularLocation>
        <location evidence="1">Plastid</location>
    </subcellularLocation>
</comment>
<dbReference type="Proteomes" id="UP000886520">
    <property type="component" value="Chromosome 4"/>
</dbReference>
<dbReference type="FunFam" id="3.90.190.10:FF:000069">
    <property type="entry name" value="Phosphoglucan phosphatase DSP4, chloroplastic"/>
    <property type="match status" value="1"/>
</dbReference>
<keyword evidence="6" id="KW-0119">Carbohydrate metabolism</keyword>
<evidence type="ECO:0000259" key="9">
    <source>
        <dbReference type="PROSITE" id="PS50054"/>
    </source>
</evidence>
<keyword evidence="12" id="KW-1185">Reference proteome</keyword>
<dbReference type="CDD" id="cd02859">
    <property type="entry name" value="E_set_AMPKbeta_like_N"/>
    <property type="match status" value="2"/>
</dbReference>
<dbReference type="PROSITE" id="PS50054">
    <property type="entry name" value="TYR_PHOSPHATASE_DUAL"/>
    <property type="match status" value="1"/>
</dbReference>
<dbReference type="Gene3D" id="3.90.190.10">
    <property type="entry name" value="Protein tyrosine phosphatase superfamily"/>
    <property type="match status" value="1"/>
</dbReference>
<proteinExistence type="predicted"/>
<dbReference type="OrthoDB" id="273181at2759"/>
<dbReference type="InterPro" id="IPR000340">
    <property type="entry name" value="Dual-sp_phosphatase_cat-dom"/>
</dbReference>
<keyword evidence="3" id="KW-0378">Hydrolase</keyword>
<organism evidence="11 12">
    <name type="scientific">Adiantum capillus-veneris</name>
    <name type="common">Maidenhair fern</name>
    <dbReference type="NCBI Taxonomy" id="13818"/>
    <lineage>
        <taxon>Eukaryota</taxon>
        <taxon>Viridiplantae</taxon>
        <taxon>Streptophyta</taxon>
        <taxon>Embryophyta</taxon>
        <taxon>Tracheophyta</taxon>
        <taxon>Polypodiopsida</taxon>
        <taxon>Polypodiidae</taxon>
        <taxon>Polypodiales</taxon>
        <taxon>Pteridineae</taxon>
        <taxon>Pteridaceae</taxon>
        <taxon>Vittarioideae</taxon>
        <taxon>Adiantum</taxon>
    </lineage>
</organism>
<dbReference type="InterPro" id="IPR029021">
    <property type="entry name" value="Prot-tyrosine_phosphatase-like"/>
</dbReference>
<dbReference type="AlphaFoldDB" id="A0A9D4ZQ34"/>
<sequence>MSAVGHATLPRLDCMLRIKVCSEQHSVAQLSSASMSLLPSHSRSATFSCSSTAIGSPSGTAPSFKSPSEEEKEEMENIETSSDEEKSDEYSSTMTHAMGAVLTYRHELGMNYNFVLPDLIVGSCLQTPSDVDRLKKVGVKTIFCLQQDPDLEYFGVDICAIQDRAKEIGGIEHIREQIRDFDPFDLRKRLPAVVATLYKAVQRNKGITYIHCTAGLGRAPAVALAYMFWLLGYELLEANEILLSVRPCFPKLEAIRNATCDLLTGGARETIHLKWPADGCQSVEISGLDVGWGQMLPLTFVPKEKHWILSRELLVGKYEYKYIVDGVWTTNHHEPLTQPNKDGHINNFVELTGGVRTTIHLKWPNDGCQSVEISGLDVGWGQMLPLTFVPKENHWILHRELLVGKYEYKYIVDGSWRTNHHEPLTRPNMDGHINNFVEVVAEFEDAKTKNLRRRVIKFLPFEHDTITTSNEHLIMLVFGTPF</sequence>
<dbReference type="PANTHER" id="PTHR46642:SF3">
    <property type="entry name" value="PHOSPHOGLUCAN PHOSPHATASE DSP4, CHLOROPLASTIC"/>
    <property type="match status" value="1"/>
</dbReference>
<dbReference type="SUPFAM" id="SSF81296">
    <property type="entry name" value="E set domains"/>
    <property type="match status" value="2"/>
</dbReference>
<dbReference type="Gene3D" id="2.60.40.10">
    <property type="entry name" value="Immunoglobulins"/>
    <property type="match status" value="2"/>
</dbReference>
<feature type="domain" description="Tyrosine-protein phosphatase" evidence="9">
    <location>
        <begin position="111"/>
        <end position="268"/>
    </location>
</feature>
<dbReference type="GO" id="GO:0019203">
    <property type="term" value="F:carbohydrate phosphatase activity"/>
    <property type="evidence" value="ECO:0007669"/>
    <property type="project" value="InterPro"/>
</dbReference>
<gene>
    <name evidence="11" type="ORF">GOP47_0004133</name>
</gene>
<dbReference type="InterPro" id="IPR045204">
    <property type="entry name" value="DSP_laforin-like"/>
</dbReference>
<dbReference type="SUPFAM" id="SSF52799">
    <property type="entry name" value="(Phosphotyrosine protein) phosphatases II"/>
    <property type="match status" value="1"/>
</dbReference>
<reference evidence="11" key="1">
    <citation type="submission" date="2021-01" db="EMBL/GenBank/DDBJ databases">
        <title>Adiantum capillus-veneris genome.</title>
        <authorList>
            <person name="Fang Y."/>
            <person name="Liao Q."/>
        </authorList>
    </citation>
    <scope>NUCLEOTIDE SEQUENCE</scope>
    <source>
        <strain evidence="11">H3</strain>
        <tissue evidence="11">Leaf</tissue>
    </source>
</reference>
<protein>
    <recommendedName>
        <fullName evidence="7">Dual specificity protein phosphatase 4</fullName>
    </recommendedName>
</protein>
<dbReference type="GO" id="GO:2001070">
    <property type="term" value="F:starch binding"/>
    <property type="evidence" value="ECO:0007669"/>
    <property type="project" value="TreeGrafter"/>
</dbReference>
<dbReference type="InterPro" id="IPR014756">
    <property type="entry name" value="Ig_E-set"/>
</dbReference>
<keyword evidence="5" id="KW-0809">Transit peptide</keyword>
<dbReference type="InterPro" id="IPR052832">
    <property type="entry name" value="Starch-Glucan_Phosphatase"/>
</dbReference>
<dbReference type="InterPro" id="IPR020422">
    <property type="entry name" value="TYR_PHOSPHATASE_DUAL_dom"/>
</dbReference>
<keyword evidence="2" id="KW-0934">Plastid</keyword>
<dbReference type="EMBL" id="JABFUD020000004">
    <property type="protein sequence ID" value="KAI5080950.1"/>
    <property type="molecule type" value="Genomic_DNA"/>
</dbReference>
<dbReference type="InterPro" id="IPR013783">
    <property type="entry name" value="Ig-like_fold"/>
</dbReference>
<evidence type="ECO:0000313" key="11">
    <source>
        <dbReference type="EMBL" id="KAI5080950.1"/>
    </source>
</evidence>
<feature type="compositionally biased region" description="Polar residues" evidence="8">
    <location>
        <begin position="49"/>
        <end position="65"/>
    </location>
</feature>
<dbReference type="InterPro" id="IPR032640">
    <property type="entry name" value="AMPK1_CBM"/>
</dbReference>
<dbReference type="FunFam" id="2.60.40.10:FF:000992">
    <property type="entry name" value="Phosphoglucan phosphatase DSP4, chloroplastic"/>
    <property type="match status" value="2"/>
</dbReference>
<dbReference type="CDD" id="cd14526">
    <property type="entry name" value="DSP_laforin-like"/>
    <property type="match status" value="1"/>
</dbReference>
<evidence type="ECO:0000256" key="7">
    <source>
        <dbReference type="ARBA" id="ARBA00081846"/>
    </source>
</evidence>
<evidence type="ECO:0000313" key="12">
    <source>
        <dbReference type="Proteomes" id="UP000886520"/>
    </source>
</evidence>
<feature type="region of interest" description="Disordered" evidence="8">
    <location>
        <begin position="49"/>
        <end position="92"/>
    </location>
</feature>
<dbReference type="PANTHER" id="PTHR46642">
    <property type="entry name" value="DUAL SPECIFICITY PHOSPHATASE, SUBGROUP, CATALYTIC DOMAIN"/>
    <property type="match status" value="1"/>
</dbReference>
<dbReference type="PROSITE" id="PS50056">
    <property type="entry name" value="TYR_PHOSPHATASE_2"/>
    <property type="match status" value="1"/>
</dbReference>
<evidence type="ECO:0000256" key="2">
    <source>
        <dbReference type="ARBA" id="ARBA00022640"/>
    </source>
</evidence>
<dbReference type="InterPro" id="IPR000387">
    <property type="entry name" value="Tyr_Pase_dom"/>
</dbReference>
<dbReference type="GO" id="GO:0005983">
    <property type="term" value="P:starch catabolic process"/>
    <property type="evidence" value="ECO:0007669"/>
    <property type="project" value="TreeGrafter"/>
</dbReference>
<evidence type="ECO:0000256" key="3">
    <source>
        <dbReference type="ARBA" id="ARBA00022801"/>
    </source>
</evidence>
<evidence type="ECO:0000256" key="4">
    <source>
        <dbReference type="ARBA" id="ARBA00022912"/>
    </source>
</evidence>
<evidence type="ECO:0000256" key="5">
    <source>
        <dbReference type="ARBA" id="ARBA00022946"/>
    </source>
</evidence>